<reference evidence="7 8" key="1">
    <citation type="submission" date="2011-02" db="EMBL/GenBank/DDBJ databases">
        <authorList>
            <person name="Muzny D."/>
            <person name="Qin X."/>
            <person name="Buhay C."/>
            <person name="Dugan-Rocha S."/>
            <person name="Ding Y."/>
            <person name="Chen G."/>
            <person name="Hawes A."/>
            <person name="Holder M."/>
            <person name="Jhangiani S."/>
            <person name="Johnson A."/>
            <person name="Khan Z."/>
            <person name="Li Z."/>
            <person name="Liu W."/>
            <person name="Liu X."/>
            <person name="Perez L."/>
            <person name="Shen H."/>
            <person name="Wang Q."/>
            <person name="Watt J."/>
            <person name="Xi L."/>
            <person name="Xin Y."/>
            <person name="Zhou J."/>
            <person name="Deng J."/>
            <person name="Jiang H."/>
            <person name="Liu Y."/>
            <person name="Qu J."/>
            <person name="Song X.-Z."/>
            <person name="Zhang L."/>
            <person name="Villasana D."/>
            <person name="Johnson A."/>
            <person name="Liu J."/>
            <person name="Liyanage D."/>
            <person name="Lorensuhewa L."/>
            <person name="Robinson T."/>
            <person name="Song A."/>
            <person name="Song B.-B."/>
            <person name="Dinh H."/>
            <person name="Thornton R."/>
            <person name="Coyle M."/>
            <person name="Francisco L."/>
            <person name="Jackson L."/>
            <person name="Javaid M."/>
            <person name="Korchina V."/>
            <person name="Kovar C."/>
            <person name="Mata R."/>
            <person name="Mathew T."/>
            <person name="Ngo R."/>
            <person name="Nguyen L."/>
            <person name="Nguyen N."/>
            <person name="Okwuonu G."/>
            <person name="Ongeri F."/>
            <person name="Pham C."/>
            <person name="Simmons D."/>
            <person name="Wilczek-Boney K."/>
            <person name="Hale W."/>
            <person name="Jakkamsetti A."/>
            <person name="Pham P."/>
            <person name="Ruth R."/>
            <person name="San Lucas F."/>
            <person name="Warren J."/>
            <person name="Zhang J."/>
            <person name="Zhao Z."/>
            <person name="Zhou C."/>
            <person name="Zhu D."/>
            <person name="Lee S."/>
            <person name="Bess C."/>
            <person name="Blankenburg K."/>
            <person name="Forbes L."/>
            <person name="Fu Q."/>
            <person name="Gubbala S."/>
            <person name="Hirani K."/>
            <person name="Jayaseelan J.C."/>
            <person name="Lara F."/>
            <person name="Munidasa M."/>
            <person name="Palculict T."/>
            <person name="Patil S."/>
            <person name="Pu L.-L."/>
            <person name="Saada N."/>
            <person name="Tang L."/>
            <person name="Weissenberger G."/>
            <person name="Zhu Y."/>
            <person name="Hemphill L."/>
            <person name="Shang Y."/>
            <person name="Youmans B."/>
            <person name="Ayvaz T."/>
            <person name="Ross M."/>
            <person name="Santibanez J."/>
            <person name="Aqrawi P."/>
            <person name="Gross S."/>
            <person name="Joshi V."/>
            <person name="Fowler G."/>
            <person name="Nazareth L."/>
            <person name="Reid J."/>
            <person name="Worley K."/>
            <person name="Petrosino J."/>
            <person name="Highlander S."/>
            <person name="Gibbs R."/>
        </authorList>
    </citation>
    <scope>NUCLEOTIDE SEQUENCE [LARGE SCALE GENOMIC DNA]</scope>
    <source>
        <strain evidence="7 8">DSM 15829</strain>
    </source>
</reference>
<dbReference type="GO" id="GO:0005829">
    <property type="term" value="C:cytosol"/>
    <property type="evidence" value="ECO:0007669"/>
    <property type="project" value="TreeGrafter"/>
</dbReference>
<feature type="domain" description="YqgF/RNase H-like" evidence="6">
    <location>
        <begin position="1"/>
        <end position="101"/>
    </location>
</feature>
<dbReference type="GO" id="GO:0000967">
    <property type="term" value="P:rRNA 5'-end processing"/>
    <property type="evidence" value="ECO:0007669"/>
    <property type="project" value="UniProtKB-UniRule"/>
</dbReference>
<dbReference type="InterPro" id="IPR012337">
    <property type="entry name" value="RNaseH-like_sf"/>
</dbReference>
<keyword evidence="4 5" id="KW-0378">Hydrolase</keyword>
<dbReference type="EC" id="3.1.-.-" evidence="5"/>
<sequence>MRVLALDIGEVRVGIAVSDASETLAMPVKVLPFQEVYTHARTFRRVLEDYEPDLLVCGLPRTLAGDVGAQAQKLMEQAQTIARACNLDVTFVDERLSSAQAKRILREQGYSEKQMRGHIDMIAASLFLQAWLDERRGRSCH</sequence>
<dbReference type="GeneID" id="93210038"/>
<dbReference type="Gene3D" id="3.30.420.140">
    <property type="entry name" value="YqgF/RNase H-like domain"/>
    <property type="match status" value="1"/>
</dbReference>
<dbReference type="PANTHER" id="PTHR33317:SF4">
    <property type="entry name" value="POLYNUCLEOTIDYL TRANSFERASE, RIBONUCLEASE H-LIKE SUPERFAMILY PROTEIN"/>
    <property type="match status" value="1"/>
</dbReference>
<dbReference type="Pfam" id="PF03652">
    <property type="entry name" value="RuvX"/>
    <property type="match status" value="1"/>
</dbReference>
<dbReference type="PANTHER" id="PTHR33317">
    <property type="entry name" value="POLYNUCLEOTIDYL TRANSFERASE, RIBONUCLEASE H-LIKE SUPERFAMILY PROTEIN"/>
    <property type="match status" value="1"/>
</dbReference>
<comment type="function">
    <text evidence="5">Could be a nuclease involved in processing of the 5'-end of pre-16S rRNA.</text>
</comment>
<dbReference type="RefSeq" id="WP_006302573.1">
    <property type="nucleotide sequence ID" value="NZ_ACGK02000001.1"/>
</dbReference>
<dbReference type="GO" id="GO:0016788">
    <property type="term" value="F:hydrolase activity, acting on ester bonds"/>
    <property type="evidence" value="ECO:0007669"/>
    <property type="project" value="UniProtKB-UniRule"/>
</dbReference>
<dbReference type="HAMAP" id="MF_00651">
    <property type="entry name" value="Nuclease_YqgF"/>
    <property type="match status" value="1"/>
</dbReference>
<keyword evidence="1 5" id="KW-0963">Cytoplasm</keyword>
<evidence type="ECO:0000256" key="5">
    <source>
        <dbReference type="HAMAP-Rule" id="MF_00651"/>
    </source>
</evidence>
<accession>F1T432</accession>
<dbReference type="eggNOG" id="COG0816">
    <property type="taxonomic scope" value="Bacteria"/>
</dbReference>
<evidence type="ECO:0000256" key="2">
    <source>
        <dbReference type="ARBA" id="ARBA00022517"/>
    </source>
</evidence>
<keyword evidence="3 5" id="KW-0540">Nuclease</keyword>
<dbReference type="OrthoDB" id="9790539at2"/>
<evidence type="ECO:0000259" key="6">
    <source>
        <dbReference type="SMART" id="SM00732"/>
    </source>
</evidence>
<protein>
    <recommendedName>
        <fullName evidence="5">Putative pre-16S rRNA nuclease</fullName>
        <ecNumber evidence="5">3.1.-.-</ecNumber>
    </recommendedName>
</protein>
<dbReference type="InterPro" id="IPR005227">
    <property type="entry name" value="YqgF"/>
</dbReference>
<name>F1T432_9ACTN</name>
<comment type="similarity">
    <text evidence="5">Belongs to the YqgF HJR family.</text>
</comment>
<gene>
    <name evidence="7" type="ORF">HMPREF0091_10423</name>
</gene>
<evidence type="ECO:0000313" key="8">
    <source>
        <dbReference type="Proteomes" id="UP000005947"/>
    </source>
</evidence>
<comment type="caution">
    <text evidence="7">The sequence shown here is derived from an EMBL/GenBank/DDBJ whole genome shotgun (WGS) entry which is preliminary data.</text>
</comment>
<dbReference type="NCBIfam" id="TIGR00250">
    <property type="entry name" value="RNAse_H_YqgF"/>
    <property type="match status" value="1"/>
</dbReference>
<keyword evidence="8" id="KW-1185">Reference proteome</keyword>
<organism evidence="7 8">
    <name type="scientific">Fannyhessea vaginae DSM 15829</name>
    <dbReference type="NCBI Taxonomy" id="525256"/>
    <lineage>
        <taxon>Bacteria</taxon>
        <taxon>Bacillati</taxon>
        <taxon>Actinomycetota</taxon>
        <taxon>Coriobacteriia</taxon>
        <taxon>Coriobacteriales</taxon>
        <taxon>Atopobiaceae</taxon>
        <taxon>Fannyhessea</taxon>
    </lineage>
</organism>
<comment type="subcellular location">
    <subcellularLocation>
        <location evidence="5">Cytoplasm</location>
    </subcellularLocation>
</comment>
<dbReference type="GO" id="GO:0004518">
    <property type="term" value="F:nuclease activity"/>
    <property type="evidence" value="ECO:0007669"/>
    <property type="project" value="UniProtKB-KW"/>
</dbReference>
<evidence type="ECO:0000256" key="3">
    <source>
        <dbReference type="ARBA" id="ARBA00022722"/>
    </source>
</evidence>
<evidence type="ECO:0000256" key="1">
    <source>
        <dbReference type="ARBA" id="ARBA00022490"/>
    </source>
</evidence>
<dbReference type="SUPFAM" id="SSF53098">
    <property type="entry name" value="Ribonuclease H-like"/>
    <property type="match status" value="1"/>
</dbReference>
<dbReference type="SMART" id="SM00732">
    <property type="entry name" value="YqgFc"/>
    <property type="match status" value="1"/>
</dbReference>
<dbReference type="AlphaFoldDB" id="F1T432"/>
<keyword evidence="2 5" id="KW-0690">Ribosome biogenesis</keyword>
<dbReference type="Proteomes" id="UP000005947">
    <property type="component" value="Unassembled WGS sequence"/>
</dbReference>
<dbReference type="EMBL" id="ACGK02000001">
    <property type="protein sequence ID" value="EGF23476.1"/>
    <property type="molecule type" value="Genomic_DNA"/>
</dbReference>
<evidence type="ECO:0000313" key="7">
    <source>
        <dbReference type="EMBL" id="EGF23476.1"/>
    </source>
</evidence>
<evidence type="ECO:0000256" key="4">
    <source>
        <dbReference type="ARBA" id="ARBA00022801"/>
    </source>
</evidence>
<dbReference type="InterPro" id="IPR006641">
    <property type="entry name" value="YqgF/RNaseH-like_dom"/>
</dbReference>
<dbReference type="CDD" id="cd16964">
    <property type="entry name" value="YqgF"/>
    <property type="match status" value="1"/>
</dbReference>
<dbReference type="InterPro" id="IPR037027">
    <property type="entry name" value="YqgF/RNaseH-like_dom_sf"/>
</dbReference>
<proteinExistence type="inferred from homology"/>